<reference evidence="1" key="1">
    <citation type="journal article" date="2014" name="Front. Microbiol.">
        <title>High frequency of phylogenetically diverse reductive dehalogenase-homologous genes in deep subseafloor sedimentary metagenomes.</title>
        <authorList>
            <person name="Kawai M."/>
            <person name="Futagami T."/>
            <person name="Toyoda A."/>
            <person name="Takaki Y."/>
            <person name="Nishi S."/>
            <person name="Hori S."/>
            <person name="Arai W."/>
            <person name="Tsubouchi T."/>
            <person name="Morono Y."/>
            <person name="Uchiyama I."/>
            <person name="Ito T."/>
            <person name="Fujiyama A."/>
            <person name="Inagaki F."/>
            <person name="Takami H."/>
        </authorList>
    </citation>
    <scope>NUCLEOTIDE SEQUENCE</scope>
    <source>
        <strain evidence="1">Expedition CK06-06</strain>
    </source>
</reference>
<sequence length="52" mass="5604">MGHKIPYDYEKWTLELDIAIPEIESISGGIGVSASIKNVGTATATDIPWSID</sequence>
<dbReference type="EMBL" id="BART01033967">
    <property type="protein sequence ID" value="GAH13043.1"/>
    <property type="molecule type" value="Genomic_DNA"/>
</dbReference>
<comment type="caution">
    <text evidence="1">The sequence shown here is derived from an EMBL/GenBank/DDBJ whole genome shotgun (WGS) entry which is preliminary data.</text>
</comment>
<proteinExistence type="predicted"/>
<protein>
    <submittedName>
        <fullName evidence="1">Uncharacterized protein</fullName>
    </submittedName>
</protein>
<organism evidence="1">
    <name type="scientific">marine sediment metagenome</name>
    <dbReference type="NCBI Taxonomy" id="412755"/>
    <lineage>
        <taxon>unclassified sequences</taxon>
        <taxon>metagenomes</taxon>
        <taxon>ecological metagenomes</taxon>
    </lineage>
</organism>
<gene>
    <name evidence="1" type="ORF">S01H4_58197</name>
</gene>
<accession>X1EWQ7</accession>
<dbReference type="AlphaFoldDB" id="X1EWQ7"/>
<evidence type="ECO:0000313" key="1">
    <source>
        <dbReference type="EMBL" id="GAH13043.1"/>
    </source>
</evidence>
<name>X1EWQ7_9ZZZZ</name>
<feature type="non-terminal residue" evidence="1">
    <location>
        <position position="52"/>
    </location>
</feature>